<dbReference type="SUPFAM" id="SSF52540">
    <property type="entry name" value="P-loop containing nucleoside triphosphate hydrolases"/>
    <property type="match status" value="2"/>
</dbReference>
<evidence type="ECO:0000256" key="3">
    <source>
        <dbReference type="ARBA" id="ARBA00022679"/>
    </source>
</evidence>
<dbReference type="InterPro" id="IPR030665">
    <property type="entry name" value="KaiC"/>
</dbReference>
<evidence type="ECO:0000256" key="4">
    <source>
        <dbReference type="ARBA" id="ARBA00022737"/>
    </source>
</evidence>
<dbReference type="Proteomes" id="UP001199296">
    <property type="component" value="Unassembled WGS sequence"/>
</dbReference>
<keyword evidence="3" id="KW-0808">Transferase</keyword>
<evidence type="ECO:0000313" key="10">
    <source>
        <dbReference type="Proteomes" id="UP001199296"/>
    </source>
</evidence>
<evidence type="ECO:0000259" key="7">
    <source>
        <dbReference type="PROSITE" id="PS50162"/>
    </source>
</evidence>
<proteinExistence type="predicted"/>
<comment type="caution">
    <text evidence="9">The sequence shown here is derived from an EMBL/GenBank/DDBJ whole genome shotgun (WGS) entry which is preliminary data.</text>
</comment>
<dbReference type="EC" id="2.7.11.1" evidence="1"/>
<keyword evidence="6" id="KW-0378">Hydrolase</keyword>
<dbReference type="Pfam" id="PF06745">
    <property type="entry name" value="ATPase"/>
    <property type="match status" value="2"/>
</dbReference>
<keyword evidence="5" id="KW-0418">Kinase</keyword>
<dbReference type="Gene3D" id="3.40.50.300">
    <property type="entry name" value="P-loop containing nucleotide triphosphate hydrolases"/>
    <property type="match status" value="2"/>
</dbReference>
<dbReference type="GO" id="GO:0003677">
    <property type="term" value="F:DNA binding"/>
    <property type="evidence" value="ECO:0007669"/>
    <property type="project" value="InterPro"/>
</dbReference>
<dbReference type="GO" id="GO:0006281">
    <property type="term" value="P:DNA repair"/>
    <property type="evidence" value="ECO:0007669"/>
    <property type="project" value="InterPro"/>
</dbReference>
<dbReference type="EMBL" id="JAJFAT010000023">
    <property type="protein sequence ID" value="MCC3145955.1"/>
    <property type="molecule type" value="Genomic_DNA"/>
</dbReference>
<dbReference type="PROSITE" id="PS50162">
    <property type="entry name" value="RECA_2"/>
    <property type="match status" value="1"/>
</dbReference>
<keyword evidence="10" id="KW-1185">Reference proteome</keyword>
<dbReference type="InterPro" id="IPR003593">
    <property type="entry name" value="AAA+_ATPase"/>
</dbReference>
<name>A0AAW4X2G3_9FIRM</name>
<dbReference type="InterPro" id="IPR010624">
    <property type="entry name" value="KaiC_dom"/>
</dbReference>
<dbReference type="AlphaFoldDB" id="A0AAW4X2G3"/>
<dbReference type="PROSITE" id="PS51146">
    <property type="entry name" value="KAIC"/>
    <property type="match status" value="2"/>
</dbReference>
<dbReference type="InterPro" id="IPR020588">
    <property type="entry name" value="RecA_ATP-bd"/>
</dbReference>
<evidence type="ECO:0000313" key="9">
    <source>
        <dbReference type="EMBL" id="MCC3145955.1"/>
    </source>
</evidence>
<dbReference type="InterPro" id="IPR027417">
    <property type="entry name" value="P-loop_NTPase"/>
</dbReference>
<evidence type="ECO:0000256" key="5">
    <source>
        <dbReference type="ARBA" id="ARBA00022777"/>
    </source>
</evidence>
<dbReference type="SMART" id="SM00382">
    <property type="entry name" value="AAA"/>
    <property type="match status" value="2"/>
</dbReference>
<keyword evidence="2" id="KW-0597">Phosphoprotein</keyword>
<dbReference type="GO" id="GO:0140664">
    <property type="term" value="F:ATP-dependent DNA damage sensor activity"/>
    <property type="evidence" value="ECO:0007669"/>
    <property type="project" value="InterPro"/>
</dbReference>
<dbReference type="PANTHER" id="PTHR42926:SF1">
    <property type="entry name" value="CIRCADIAN CLOCK OSCILLATOR PROTEIN KAIC 1"/>
    <property type="match status" value="1"/>
</dbReference>
<dbReference type="RefSeq" id="WP_229346654.1">
    <property type="nucleotide sequence ID" value="NZ_JAJFAT010000023.1"/>
</dbReference>
<dbReference type="GO" id="GO:0004674">
    <property type="term" value="F:protein serine/threonine kinase activity"/>
    <property type="evidence" value="ECO:0007669"/>
    <property type="project" value="UniProtKB-EC"/>
</dbReference>
<dbReference type="PANTHER" id="PTHR42926">
    <property type="match status" value="1"/>
</dbReference>
<dbReference type="InterPro" id="IPR051347">
    <property type="entry name" value="Circadian_clock_KaiC-rel"/>
</dbReference>
<keyword evidence="4" id="KW-0677">Repeat</keyword>
<protein>
    <recommendedName>
        <fullName evidence="1">non-specific serine/threonine protein kinase</fullName>
        <ecNumber evidence="1">2.7.11.1</ecNumber>
    </recommendedName>
</protein>
<dbReference type="GO" id="GO:0016787">
    <property type="term" value="F:hydrolase activity"/>
    <property type="evidence" value="ECO:0007669"/>
    <property type="project" value="UniProtKB-KW"/>
</dbReference>
<accession>A0AAW4X2G3</accession>
<evidence type="ECO:0000256" key="2">
    <source>
        <dbReference type="ARBA" id="ARBA00022553"/>
    </source>
</evidence>
<dbReference type="GO" id="GO:0005524">
    <property type="term" value="F:ATP binding"/>
    <property type="evidence" value="ECO:0007669"/>
    <property type="project" value="InterPro"/>
</dbReference>
<feature type="domain" description="RecA family profile 1" evidence="7">
    <location>
        <begin position="238"/>
        <end position="402"/>
    </location>
</feature>
<evidence type="ECO:0000256" key="6">
    <source>
        <dbReference type="ARBA" id="ARBA00022801"/>
    </source>
</evidence>
<dbReference type="InterPro" id="IPR014774">
    <property type="entry name" value="KaiC-like_dom"/>
</dbReference>
<dbReference type="PIRSF" id="PIRSF039117">
    <property type="entry name" value="KaiC"/>
    <property type="match status" value="1"/>
</dbReference>
<organism evidence="9 10">
    <name type="scientific">Halanaerobium polyolivorans</name>
    <dbReference type="NCBI Taxonomy" id="2886943"/>
    <lineage>
        <taxon>Bacteria</taxon>
        <taxon>Bacillati</taxon>
        <taxon>Bacillota</taxon>
        <taxon>Clostridia</taxon>
        <taxon>Halanaerobiales</taxon>
        <taxon>Halanaerobiaceae</taxon>
        <taxon>Halanaerobium</taxon>
    </lineage>
</organism>
<evidence type="ECO:0000256" key="1">
    <source>
        <dbReference type="ARBA" id="ARBA00012513"/>
    </source>
</evidence>
<feature type="domain" description="KaiC" evidence="8">
    <location>
        <begin position="4"/>
        <end position="238"/>
    </location>
</feature>
<feature type="domain" description="KaiC" evidence="8">
    <location>
        <begin position="240"/>
        <end position="476"/>
    </location>
</feature>
<gene>
    <name evidence="9" type="ORF">LJ207_11580</name>
</gene>
<reference evidence="9 10" key="1">
    <citation type="submission" date="2021-10" db="EMBL/GenBank/DDBJ databases">
        <authorList>
            <person name="Grouzdev D.S."/>
            <person name="Pantiukh K.S."/>
            <person name="Krutkina M.S."/>
        </authorList>
    </citation>
    <scope>NUCLEOTIDE SEQUENCE [LARGE SCALE GENOMIC DNA]</scope>
    <source>
        <strain evidence="9 10">Z-7514</strain>
    </source>
</reference>
<sequence>MKKNLLSTGIKSLDEILRGGLIPGRFYLMRGGPGTGKTTLGLHFLIEGLKSNEKILLVTMTEDIKKIKDNGKEFNFPMDEINYIDLSPSEDFIAKNKDYDVFLSAQNEQKPLINKLINKIEELKPDRILFDGFTQLKYLSSDQFKFRKQILSFMQFLKRYDSTILLTSEASPSKPDDDLQFMVDGIINISYENQNHYLEIKKYRGSSFNKGKHTMKFKKDGIKIYPQLELQKTNFNYETELLSFGISEIDKLLYGGIEKGTTTIISGPTGVGKTSLGTQFIAANGGNDLKSIIYTFEECYKTLIGRSNSINIPLEQFISKDKIFIKEISPIEYTPSEFAYEIVQDVKEKDISIILIDSITGYFLTFNDSNNIQKMIAKFHSLCEYLKKQGVTVLMINEQNKITGDFQATEMQTSFIADNLIFLRYLEINGKLKKSIGVLKKRMSGFENTLRDFEITEKGIKVGDPLTELRGILSGNPEFINK</sequence>
<evidence type="ECO:0000259" key="8">
    <source>
        <dbReference type="PROSITE" id="PS51146"/>
    </source>
</evidence>